<evidence type="ECO:0000313" key="3">
    <source>
        <dbReference type="Proteomes" id="UP000070700"/>
    </source>
</evidence>
<organism evidence="2 3">
    <name type="scientific">Mollisia scopiformis</name>
    <name type="common">Conifer needle endophyte fungus</name>
    <name type="synonym">Phialocephala scopiformis</name>
    <dbReference type="NCBI Taxonomy" id="149040"/>
    <lineage>
        <taxon>Eukaryota</taxon>
        <taxon>Fungi</taxon>
        <taxon>Dikarya</taxon>
        <taxon>Ascomycota</taxon>
        <taxon>Pezizomycotina</taxon>
        <taxon>Leotiomycetes</taxon>
        <taxon>Helotiales</taxon>
        <taxon>Mollisiaceae</taxon>
        <taxon>Mollisia</taxon>
    </lineage>
</organism>
<evidence type="ECO:0000313" key="2">
    <source>
        <dbReference type="EMBL" id="KUJ10305.1"/>
    </source>
</evidence>
<gene>
    <name evidence="2" type="ORF">LY89DRAFT_257183</name>
</gene>
<feature type="region of interest" description="Disordered" evidence="1">
    <location>
        <begin position="197"/>
        <end position="221"/>
    </location>
</feature>
<keyword evidence="3" id="KW-1185">Reference proteome</keyword>
<name>A0A132BD01_MOLSC</name>
<dbReference type="AlphaFoldDB" id="A0A132BD01"/>
<dbReference type="RefSeq" id="XP_018064660.1">
    <property type="nucleotide sequence ID" value="XM_018206243.1"/>
</dbReference>
<feature type="region of interest" description="Disordered" evidence="1">
    <location>
        <begin position="36"/>
        <end position="86"/>
    </location>
</feature>
<dbReference type="EMBL" id="KQ947429">
    <property type="protein sequence ID" value="KUJ10305.1"/>
    <property type="molecule type" value="Genomic_DNA"/>
</dbReference>
<proteinExistence type="predicted"/>
<sequence length="277" mass="30553">MRPFLQRTESANPSQTLKSLDPDISSSYFLVRRATNDSPAASPGLPIFITPSSKSPSAKSHKAPKSTTSNRSKATKTRGNSVSSALSVSSKYRHIAEWNEKSSSGISPGAVSPVSFETQRHPADPPRPPKPGLEWVWFPDGYWAEREVRDGSRVRQRQASLPRQKWWNRSPDKSKKGSIGTDDLNVRKVEVPKIKIGSLTSGKTRSASSDGKTLSRHSSRVETLGGKLGGFRFLKTETVATTLDQPNEQLGLYCRTKKEIKKRLLAPRTPKSVSPQM</sequence>
<reference evidence="2 3" key="1">
    <citation type="submission" date="2015-10" db="EMBL/GenBank/DDBJ databases">
        <title>Full genome of DAOMC 229536 Phialocephala scopiformis, a fungal endophyte of spruce producing the potent anti-insectan compound rugulosin.</title>
        <authorList>
            <consortium name="DOE Joint Genome Institute"/>
            <person name="Walker A.K."/>
            <person name="Frasz S.L."/>
            <person name="Seifert K.A."/>
            <person name="Miller J.D."/>
            <person name="Mondo S.J."/>
            <person name="Labutti K."/>
            <person name="Lipzen A."/>
            <person name="Dockter R."/>
            <person name="Kennedy M."/>
            <person name="Grigoriev I.V."/>
            <person name="Spatafora J.W."/>
        </authorList>
    </citation>
    <scope>NUCLEOTIDE SEQUENCE [LARGE SCALE GENOMIC DNA]</scope>
    <source>
        <strain evidence="2 3">CBS 120377</strain>
    </source>
</reference>
<dbReference type="InParanoid" id="A0A132BD01"/>
<dbReference type="KEGG" id="psco:LY89DRAFT_257183"/>
<dbReference type="GeneID" id="28815969"/>
<protein>
    <submittedName>
        <fullName evidence="2">Uncharacterized protein</fullName>
    </submittedName>
</protein>
<dbReference type="OrthoDB" id="2186602at2759"/>
<feature type="compositionally biased region" description="Polar residues" evidence="1">
    <location>
        <begin position="198"/>
        <end position="212"/>
    </location>
</feature>
<accession>A0A132BD01</accession>
<evidence type="ECO:0000256" key="1">
    <source>
        <dbReference type="SAM" id="MobiDB-lite"/>
    </source>
</evidence>
<feature type="region of interest" description="Disordered" evidence="1">
    <location>
        <begin position="101"/>
        <end position="132"/>
    </location>
</feature>
<dbReference type="Proteomes" id="UP000070700">
    <property type="component" value="Unassembled WGS sequence"/>
</dbReference>
<dbReference type="STRING" id="149040.A0A132BD01"/>